<comment type="caution">
    <text evidence="1">The sequence shown here is derived from an EMBL/GenBank/DDBJ whole genome shotgun (WGS) entry which is preliminary data.</text>
</comment>
<accession>A0ABN8N7X6</accession>
<keyword evidence="2" id="KW-1185">Reference proteome</keyword>
<evidence type="ECO:0000313" key="1">
    <source>
        <dbReference type="EMBL" id="CAH3044876.1"/>
    </source>
</evidence>
<organism evidence="1 2">
    <name type="scientific">Porites lobata</name>
    <dbReference type="NCBI Taxonomy" id="104759"/>
    <lineage>
        <taxon>Eukaryota</taxon>
        <taxon>Metazoa</taxon>
        <taxon>Cnidaria</taxon>
        <taxon>Anthozoa</taxon>
        <taxon>Hexacorallia</taxon>
        <taxon>Scleractinia</taxon>
        <taxon>Fungiina</taxon>
        <taxon>Poritidae</taxon>
        <taxon>Porites</taxon>
    </lineage>
</organism>
<reference evidence="1 2" key="1">
    <citation type="submission" date="2022-05" db="EMBL/GenBank/DDBJ databases">
        <authorList>
            <consortium name="Genoscope - CEA"/>
            <person name="William W."/>
        </authorList>
    </citation>
    <scope>NUCLEOTIDE SEQUENCE [LARGE SCALE GENOMIC DNA]</scope>
</reference>
<name>A0ABN8N7X6_9CNID</name>
<dbReference type="EMBL" id="CALNXK010000012">
    <property type="protein sequence ID" value="CAH3044876.1"/>
    <property type="molecule type" value="Genomic_DNA"/>
</dbReference>
<sequence length="90" mass="10045">MADVDAFDLESDLPKFLESVLQKAETILQNVEDQPREIQPFTNVVALFRNHISSIVVTPTTLAASSVTIKKNKSVKPGRPSFEIPVEMFE</sequence>
<dbReference type="Proteomes" id="UP001159405">
    <property type="component" value="Unassembled WGS sequence"/>
</dbReference>
<evidence type="ECO:0000313" key="2">
    <source>
        <dbReference type="Proteomes" id="UP001159405"/>
    </source>
</evidence>
<protein>
    <submittedName>
        <fullName evidence="1">Uncharacterized protein</fullName>
    </submittedName>
</protein>
<gene>
    <name evidence="1" type="ORF">PLOB_00004523</name>
</gene>
<proteinExistence type="predicted"/>